<evidence type="ECO:0000256" key="4">
    <source>
        <dbReference type="ARBA" id="ARBA00022519"/>
    </source>
</evidence>
<evidence type="ECO:0000313" key="13">
    <source>
        <dbReference type="EMBL" id="RGE69977.1"/>
    </source>
</evidence>
<name>A0A174PLT0_9FIRM</name>
<protein>
    <submittedName>
        <fullName evidence="11 13">TRAP transporter small permease</fullName>
    </submittedName>
    <submittedName>
        <fullName evidence="12">TRAP transporter small permease protein</fullName>
    </submittedName>
</protein>
<dbReference type="GO" id="GO:0022857">
    <property type="term" value="F:transmembrane transporter activity"/>
    <property type="evidence" value="ECO:0007669"/>
    <property type="project" value="TreeGrafter"/>
</dbReference>
<comment type="similarity">
    <text evidence="8">Belongs to the TRAP transporter small permease family.</text>
</comment>
<evidence type="ECO:0000256" key="9">
    <source>
        <dbReference type="SAM" id="Phobius"/>
    </source>
</evidence>
<reference evidence="15" key="2">
    <citation type="submission" date="2017-04" db="EMBL/GenBank/DDBJ databases">
        <title>Function of individual gut microbiota members based on whole genome sequencing of pure cultures obtained from chicken caecum.</title>
        <authorList>
            <person name="Medvecky M."/>
            <person name="Cejkova D."/>
            <person name="Polansky O."/>
            <person name="Karasova D."/>
            <person name="Kubasova T."/>
            <person name="Cizek A."/>
            <person name="Rychlik I."/>
        </authorList>
    </citation>
    <scope>NUCLEOTIDE SEQUENCE [LARGE SCALE GENOMIC DNA]</scope>
    <source>
        <strain evidence="15">An175</strain>
    </source>
</reference>
<evidence type="ECO:0000256" key="6">
    <source>
        <dbReference type="ARBA" id="ARBA00022989"/>
    </source>
</evidence>
<evidence type="ECO:0000256" key="8">
    <source>
        <dbReference type="ARBA" id="ARBA00038436"/>
    </source>
</evidence>
<comment type="subcellular location">
    <subcellularLocation>
        <location evidence="1">Cell inner membrane</location>
        <topology evidence="1">Multi-pass membrane protein</topology>
    </subcellularLocation>
</comment>
<feature type="transmembrane region" description="Helical" evidence="9">
    <location>
        <begin position="12"/>
        <end position="32"/>
    </location>
</feature>
<feature type="transmembrane region" description="Helical" evidence="9">
    <location>
        <begin position="85"/>
        <end position="108"/>
    </location>
</feature>
<dbReference type="GO" id="GO:0005886">
    <property type="term" value="C:plasma membrane"/>
    <property type="evidence" value="ECO:0007669"/>
    <property type="project" value="UniProtKB-SubCell"/>
</dbReference>
<dbReference type="PROSITE" id="PS51257">
    <property type="entry name" value="PROKAR_LIPOPROTEIN"/>
    <property type="match status" value="1"/>
</dbReference>
<feature type="transmembrane region" description="Helical" evidence="9">
    <location>
        <begin position="47"/>
        <end position="64"/>
    </location>
</feature>
<dbReference type="Proteomes" id="UP000196386">
    <property type="component" value="Unassembled WGS sequence"/>
</dbReference>
<reference evidence="11 14" key="1">
    <citation type="submission" date="2015-09" db="EMBL/GenBank/DDBJ databases">
        <authorList>
            <consortium name="Pathogen Informatics"/>
        </authorList>
    </citation>
    <scope>NUCLEOTIDE SEQUENCE [LARGE SCALE GENOMIC DNA]</scope>
    <source>
        <strain evidence="11 14">2789STDY5834939</strain>
    </source>
</reference>
<keyword evidence="3" id="KW-1003">Cell membrane</keyword>
<dbReference type="EMBL" id="CZBE01000007">
    <property type="protein sequence ID" value="CUP59760.1"/>
    <property type="molecule type" value="Genomic_DNA"/>
</dbReference>
<organism evidence="11 14">
    <name type="scientific">Anaerotruncus colihominis</name>
    <dbReference type="NCBI Taxonomy" id="169435"/>
    <lineage>
        <taxon>Bacteria</taxon>
        <taxon>Bacillati</taxon>
        <taxon>Bacillota</taxon>
        <taxon>Clostridia</taxon>
        <taxon>Eubacteriales</taxon>
        <taxon>Oscillospiraceae</taxon>
        <taxon>Anaerotruncus</taxon>
    </lineage>
</organism>
<reference evidence="12" key="3">
    <citation type="journal article" date="2018" name="BMC Genomics">
        <title>Whole genome sequencing and function prediction of 133 gut anaerobes isolated from chicken caecum in pure cultures.</title>
        <authorList>
            <person name="Medvecky M."/>
            <person name="Cejkova D."/>
            <person name="Polansky O."/>
            <person name="Karasova D."/>
            <person name="Kubasova T."/>
            <person name="Cizek A."/>
            <person name="Rychlik I."/>
        </authorList>
    </citation>
    <scope>NUCLEOTIDE SEQUENCE</scope>
    <source>
        <strain evidence="12">An175</strain>
    </source>
</reference>
<evidence type="ECO:0000313" key="12">
    <source>
        <dbReference type="EMBL" id="OUP71128.1"/>
    </source>
</evidence>
<dbReference type="EMBL" id="NFKP01000002">
    <property type="protein sequence ID" value="OUP71128.1"/>
    <property type="molecule type" value="Genomic_DNA"/>
</dbReference>
<dbReference type="Proteomes" id="UP000095765">
    <property type="component" value="Unassembled WGS sequence"/>
</dbReference>
<sequence>MKKVSQAIDGIERILLVYPFLLLGCCIVFEVFSRKFFGFGLSWLQELGKYIMVYGTFLGAAIAVKDRSHPAMSAIKDSLPQLPRIVVSVLTNLLCAGCIGVVSYYSWIKLANYIRIGTKTSSLWGLPMWVPFLAMPVCLSVMALRFLLQCCLEPADIMKSMKQKGKGEPS</sequence>
<feature type="transmembrane region" description="Helical" evidence="9">
    <location>
        <begin position="128"/>
        <end position="148"/>
    </location>
</feature>
<evidence type="ECO:0000256" key="7">
    <source>
        <dbReference type="ARBA" id="ARBA00023136"/>
    </source>
</evidence>
<proteinExistence type="inferred from homology"/>
<keyword evidence="4" id="KW-0997">Cell inner membrane</keyword>
<dbReference type="InterPro" id="IPR007387">
    <property type="entry name" value="TRAP_DctQ"/>
</dbReference>
<keyword evidence="2" id="KW-0813">Transport</keyword>
<evidence type="ECO:0000256" key="2">
    <source>
        <dbReference type="ARBA" id="ARBA00022448"/>
    </source>
</evidence>
<dbReference type="RefSeq" id="WP_024730280.1">
    <property type="nucleotide sequence ID" value="NZ_CABIWA010000009.1"/>
</dbReference>
<dbReference type="InterPro" id="IPR055348">
    <property type="entry name" value="DctQ"/>
</dbReference>
<evidence type="ECO:0000313" key="14">
    <source>
        <dbReference type="Proteomes" id="UP000095765"/>
    </source>
</evidence>
<gene>
    <name evidence="12" type="ORF">B5F11_03425</name>
    <name evidence="13" type="ORF">DXC40_02635</name>
    <name evidence="11" type="ORF">ERS852551_01311</name>
</gene>
<keyword evidence="6 9" id="KW-1133">Transmembrane helix</keyword>
<dbReference type="AlphaFoldDB" id="A0A174PLT0"/>
<evidence type="ECO:0000313" key="11">
    <source>
        <dbReference type="EMBL" id="CUP59760.1"/>
    </source>
</evidence>
<keyword evidence="5 9" id="KW-0812">Transmembrane</keyword>
<dbReference type="GeneID" id="72465256"/>
<dbReference type="Pfam" id="PF04290">
    <property type="entry name" value="DctQ"/>
    <property type="match status" value="1"/>
</dbReference>
<reference evidence="13 16" key="4">
    <citation type="submission" date="2018-08" db="EMBL/GenBank/DDBJ databases">
        <title>A genome reference for cultivated species of the human gut microbiota.</title>
        <authorList>
            <person name="Zou Y."/>
            <person name="Xue W."/>
            <person name="Luo G."/>
        </authorList>
    </citation>
    <scope>NUCLEOTIDE SEQUENCE [LARGE SCALE GENOMIC DNA]</scope>
    <source>
        <strain evidence="13 16">TF05-12AC</strain>
    </source>
</reference>
<evidence type="ECO:0000256" key="1">
    <source>
        <dbReference type="ARBA" id="ARBA00004429"/>
    </source>
</evidence>
<evidence type="ECO:0000256" key="3">
    <source>
        <dbReference type="ARBA" id="ARBA00022475"/>
    </source>
</evidence>
<evidence type="ECO:0000313" key="16">
    <source>
        <dbReference type="Proteomes" id="UP000260828"/>
    </source>
</evidence>
<evidence type="ECO:0000313" key="15">
    <source>
        <dbReference type="Proteomes" id="UP000196386"/>
    </source>
</evidence>
<dbReference type="Proteomes" id="UP000260828">
    <property type="component" value="Unassembled WGS sequence"/>
</dbReference>
<dbReference type="EMBL" id="QVME01000001">
    <property type="protein sequence ID" value="RGE69977.1"/>
    <property type="molecule type" value="Genomic_DNA"/>
</dbReference>
<evidence type="ECO:0000256" key="5">
    <source>
        <dbReference type="ARBA" id="ARBA00022692"/>
    </source>
</evidence>
<dbReference type="PANTHER" id="PTHR35011:SF2">
    <property type="entry name" value="2,3-DIKETO-L-GULONATE TRAP TRANSPORTER SMALL PERMEASE PROTEIN YIAM"/>
    <property type="match status" value="1"/>
</dbReference>
<dbReference type="OrthoDB" id="9814265at2"/>
<evidence type="ECO:0000259" key="10">
    <source>
        <dbReference type="Pfam" id="PF04290"/>
    </source>
</evidence>
<dbReference type="PANTHER" id="PTHR35011">
    <property type="entry name" value="2,3-DIKETO-L-GULONATE TRAP TRANSPORTER SMALL PERMEASE PROTEIN YIAM"/>
    <property type="match status" value="1"/>
</dbReference>
<feature type="domain" description="Tripartite ATP-independent periplasmic transporters DctQ component" evidence="10">
    <location>
        <begin position="25"/>
        <end position="149"/>
    </location>
</feature>
<keyword evidence="7 9" id="KW-0472">Membrane</keyword>
<accession>A0A174PLT0</accession>
<dbReference type="GO" id="GO:0015740">
    <property type="term" value="P:C4-dicarboxylate transport"/>
    <property type="evidence" value="ECO:0007669"/>
    <property type="project" value="TreeGrafter"/>
</dbReference>